<dbReference type="Proteomes" id="UP000585507">
    <property type="component" value="Unassembled WGS sequence"/>
</dbReference>
<evidence type="ECO:0000313" key="1">
    <source>
        <dbReference type="EMBL" id="MBB5537566.1"/>
    </source>
</evidence>
<evidence type="ECO:0000313" key="2">
    <source>
        <dbReference type="Proteomes" id="UP000585507"/>
    </source>
</evidence>
<reference evidence="1 2" key="1">
    <citation type="submission" date="2020-08" db="EMBL/GenBank/DDBJ databases">
        <title>Genomic Encyclopedia of Type Strains, Phase IV (KMG-V): Genome sequencing to study the core and pangenomes of soil and plant-associated prokaryotes.</title>
        <authorList>
            <person name="Whitman W."/>
        </authorList>
    </citation>
    <scope>NUCLEOTIDE SEQUENCE [LARGE SCALE GENOMIC DNA]</scope>
    <source>
        <strain evidence="1 2">SEMIA 4084</strain>
    </source>
</reference>
<keyword evidence="2" id="KW-1185">Reference proteome</keyword>
<protein>
    <submittedName>
        <fullName evidence="1">Uncharacterized protein</fullName>
    </submittedName>
</protein>
<comment type="caution">
    <text evidence="1">The sequence shown here is derived from an EMBL/GenBank/DDBJ whole genome shotgun (WGS) entry which is preliminary data.</text>
</comment>
<name>A0A7W8UDU1_9HYPH</name>
<accession>A0A7W8UDU1</accession>
<organism evidence="1 2">
    <name type="scientific">Rhizobium giardinii</name>
    <dbReference type="NCBI Taxonomy" id="56731"/>
    <lineage>
        <taxon>Bacteria</taxon>
        <taxon>Pseudomonadati</taxon>
        <taxon>Pseudomonadota</taxon>
        <taxon>Alphaproteobacteria</taxon>
        <taxon>Hyphomicrobiales</taxon>
        <taxon>Rhizobiaceae</taxon>
        <taxon>Rhizobium/Agrobacterium group</taxon>
        <taxon>Rhizobium</taxon>
    </lineage>
</organism>
<dbReference type="AlphaFoldDB" id="A0A7W8UDU1"/>
<gene>
    <name evidence="1" type="ORF">GGD55_004286</name>
</gene>
<dbReference type="EMBL" id="JACHBK010000010">
    <property type="protein sequence ID" value="MBB5537566.1"/>
    <property type="molecule type" value="Genomic_DNA"/>
</dbReference>
<sequence length="39" mass="4669">MPNLQLLPKPFWQEGRNGWLLDVIERRISPMVTVRQSMM</sequence>
<proteinExistence type="predicted"/>